<dbReference type="GO" id="GO:0005261">
    <property type="term" value="F:monoatomic cation channel activity"/>
    <property type="evidence" value="ECO:0007669"/>
    <property type="project" value="TreeGrafter"/>
</dbReference>
<dbReference type="PANTHER" id="PTHR13800:SF1">
    <property type="entry name" value="TRANSIENT RECEPTOR POTENTIAL CATION CHANNEL TRPM"/>
    <property type="match status" value="1"/>
</dbReference>
<sequence>MENPETQSARLQSYVRITEAVHKWVVENNNKYSDRQIKDYGQIHFTQNDRKSWYIRYPFDPPKTIESASQNQTHEERTVNTTVEERDHRWNFSVIQQLPISHTIVSMRSIPREPAKHLIQLLRDKWELPPPELIISVTGGAKVFNLSQRSRIALQKGLVSAAVTT</sequence>
<name>A0A815JBE7_9BILA</name>
<feature type="non-terminal residue" evidence="2">
    <location>
        <position position="1"/>
    </location>
</feature>
<dbReference type="GO" id="GO:0005886">
    <property type="term" value="C:plasma membrane"/>
    <property type="evidence" value="ECO:0007669"/>
    <property type="project" value="TreeGrafter"/>
</dbReference>
<comment type="caution">
    <text evidence="2">The sequence shown here is derived from an EMBL/GenBank/DDBJ whole genome shotgun (WGS) entry which is preliminary data.</text>
</comment>
<dbReference type="InterPro" id="IPR041491">
    <property type="entry name" value="TRPM_SLOG"/>
</dbReference>
<dbReference type="GO" id="GO:0030001">
    <property type="term" value="P:metal ion transport"/>
    <property type="evidence" value="ECO:0007669"/>
    <property type="project" value="TreeGrafter"/>
</dbReference>
<accession>A0A815JBE7</accession>
<dbReference type="Pfam" id="PF18139">
    <property type="entry name" value="LSDAT_euk"/>
    <property type="match status" value="1"/>
</dbReference>
<dbReference type="EMBL" id="CAJNOT010003313">
    <property type="protein sequence ID" value="CAF1377108.1"/>
    <property type="molecule type" value="Genomic_DNA"/>
</dbReference>
<protein>
    <recommendedName>
        <fullName evidence="1">TRPM SLOG domain-containing protein</fullName>
    </recommendedName>
</protein>
<dbReference type="PANTHER" id="PTHR13800">
    <property type="entry name" value="TRANSIENT RECEPTOR POTENTIAL CATION CHANNEL, SUBFAMILY M, MEMBER 6"/>
    <property type="match status" value="1"/>
</dbReference>
<dbReference type="AlphaFoldDB" id="A0A815JBE7"/>
<dbReference type="InterPro" id="IPR050927">
    <property type="entry name" value="TRPM"/>
</dbReference>
<reference evidence="2" key="1">
    <citation type="submission" date="2021-02" db="EMBL/GenBank/DDBJ databases">
        <authorList>
            <person name="Nowell W R."/>
        </authorList>
    </citation>
    <scope>NUCLEOTIDE SEQUENCE</scope>
</reference>
<gene>
    <name evidence="2" type="ORF">ZHD862_LOCUS31917</name>
</gene>
<dbReference type="Proteomes" id="UP000663864">
    <property type="component" value="Unassembled WGS sequence"/>
</dbReference>
<evidence type="ECO:0000313" key="3">
    <source>
        <dbReference type="Proteomes" id="UP000663864"/>
    </source>
</evidence>
<proteinExistence type="predicted"/>
<feature type="domain" description="TRPM SLOG" evidence="1">
    <location>
        <begin position="115"/>
        <end position="165"/>
    </location>
</feature>
<evidence type="ECO:0000259" key="1">
    <source>
        <dbReference type="Pfam" id="PF18139"/>
    </source>
</evidence>
<evidence type="ECO:0000313" key="2">
    <source>
        <dbReference type="EMBL" id="CAF1377108.1"/>
    </source>
</evidence>
<organism evidence="2 3">
    <name type="scientific">Rotaria sordida</name>
    <dbReference type="NCBI Taxonomy" id="392033"/>
    <lineage>
        <taxon>Eukaryota</taxon>
        <taxon>Metazoa</taxon>
        <taxon>Spiralia</taxon>
        <taxon>Gnathifera</taxon>
        <taxon>Rotifera</taxon>
        <taxon>Eurotatoria</taxon>
        <taxon>Bdelloidea</taxon>
        <taxon>Philodinida</taxon>
        <taxon>Philodinidae</taxon>
        <taxon>Rotaria</taxon>
    </lineage>
</organism>